<name>A0A427A906_ENSVE</name>
<sequence>MLVRNACAGPGSRMLDGYGTNPNLIHVIQLDYAESKITWEVLYPEWIDEEEESEVPSCPDLPEPKFSKGLHFDLIAAKLPCSSGSGSRSRDVARLHLQLAAAKVAAGSPAGRHPVHVLFVTDCFPIPNLFTCKNLVMRRGKNWLYKPDLHLLKAKKLQLPIGSCQLALPLEAKGQHDSHFLFFN</sequence>
<evidence type="ECO:0000313" key="2">
    <source>
        <dbReference type="Proteomes" id="UP000287651"/>
    </source>
</evidence>
<organism evidence="1 2">
    <name type="scientific">Ensete ventricosum</name>
    <name type="common">Abyssinian banana</name>
    <name type="synonym">Musa ensete</name>
    <dbReference type="NCBI Taxonomy" id="4639"/>
    <lineage>
        <taxon>Eukaryota</taxon>
        <taxon>Viridiplantae</taxon>
        <taxon>Streptophyta</taxon>
        <taxon>Embryophyta</taxon>
        <taxon>Tracheophyta</taxon>
        <taxon>Spermatophyta</taxon>
        <taxon>Magnoliopsida</taxon>
        <taxon>Liliopsida</taxon>
        <taxon>Zingiberales</taxon>
        <taxon>Musaceae</taxon>
        <taxon>Ensete</taxon>
    </lineage>
</organism>
<comment type="caution">
    <text evidence="1">The sequence shown here is derived from an EMBL/GenBank/DDBJ whole genome shotgun (WGS) entry which is preliminary data.</text>
</comment>
<proteinExistence type="predicted"/>
<gene>
    <name evidence="1" type="ORF">B296_00000616</name>
</gene>
<evidence type="ECO:0000313" key="1">
    <source>
        <dbReference type="EMBL" id="RRT72690.1"/>
    </source>
</evidence>
<protein>
    <submittedName>
        <fullName evidence="1">Uncharacterized protein</fullName>
    </submittedName>
</protein>
<reference evidence="1 2" key="1">
    <citation type="journal article" date="2014" name="Agronomy (Basel)">
        <title>A Draft Genome Sequence for Ensete ventricosum, the Drought-Tolerant Tree Against Hunger.</title>
        <authorList>
            <person name="Harrison J."/>
            <person name="Moore K.A."/>
            <person name="Paszkiewicz K."/>
            <person name="Jones T."/>
            <person name="Grant M."/>
            <person name="Ambacheew D."/>
            <person name="Muzemil S."/>
            <person name="Studholme D.J."/>
        </authorList>
    </citation>
    <scope>NUCLEOTIDE SEQUENCE [LARGE SCALE GENOMIC DNA]</scope>
</reference>
<accession>A0A427A906</accession>
<dbReference type="AlphaFoldDB" id="A0A427A906"/>
<dbReference type="Proteomes" id="UP000287651">
    <property type="component" value="Unassembled WGS sequence"/>
</dbReference>
<dbReference type="EMBL" id="AMZH03003323">
    <property type="protein sequence ID" value="RRT72690.1"/>
    <property type="molecule type" value="Genomic_DNA"/>
</dbReference>